<reference evidence="3" key="1">
    <citation type="journal article" date="2019" name="Int. J. Syst. Evol. Microbiol.">
        <title>The Global Catalogue of Microorganisms (GCM) 10K type strain sequencing project: providing services to taxonomists for standard genome sequencing and annotation.</title>
        <authorList>
            <consortium name="The Broad Institute Genomics Platform"/>
            <consortium name="The Broad Institute Genome Sequencing Center for Infectious Disease"/>
            <person name="Wu L."/>
            <person name="Ma J."/>
        </authorList>
    </citation>
    <scope>NUCLEOTIDE SEQUENCE [LARGE SCALE GENOMIC DNA]</scope>
    <source>
        <strain evidence="3">JCM 14735</strain>
    </source>
</reference>
<dbReference type="EMBL" id="BAAAOA010000003">
    <property type="protein sequence ID" value="GAA1745671.1"/>
    <property type="molecule type" value="Genomic_DNA"/>
</dbReference>
<sequence>MLLIFSAGLNAALTQHERTSTAPYGQRVPVDGGSVNVVDDEADGPAVVLLSGLGTPAPALDFAPLGRELTGYRVVVVEGLGYGYADRAAPERTVQNISEEIHSALVAAGVEAPYVLGGHSLAGFYLLDYVNRYPGEVSAVVGIDTTVPAFAAERTTTTAENGRGIPWARLAADTGLLRWAVLVAPDLALPEDTAHTAQERDQLRRMTVWNFGNAAVADETHRIGDNARRLEGVQFPPDLPVLLLLARVTVDETPGWLPAHEEQMQQVRDHEIVVLHGGHYLHRTQSPEIAARTTAFLREHGVVPRDRTTLPATATTG</sequence>
<gene>
    <name evidence="2" type="ORF">GCM10009767_00380</name>
</gene>
<dbReference type="Gene3D" id="3.40.50.1820">
    <property type="entry name" value="alpha/beta hydrolase"/>
    <property type="match status" value="1"/>
</dbReference>
<feature type="domain" description="AB hydrolase-1" evidence="1">
    <location>
        <begin position="45"/>
        <end position="148"/>
    </location>
</feature>
<evidence type="ECO:0000313" key="2">
    <source>
        <dbReference type="EMBL" id="GAA1745671.1"/>
    </source>
</evidence>
<proteinExistence type="predicted"/>
<dbReference type="SUPFAM" id="SSF53474">
    <property type="entry name" value="alpha/beta-Hydrolases"/>
    <property type="match status" value="1"/>
</dbReference>
<keyword evidence="3" id="KW-1185">Reference proteome</keyword>
<accession>A0ABP4W292</accession>
<keyword evidence="2" id="KW-0378">Hydrolase</keyword>
<dbReference type="InterPro" id="IPR029058">
    <property type="entry name" value="AB_hydrolase_fold"/>
</dbReference>
<evidence type="ECO:0000313" key="3">
    <source>
        <dbReference type="Proteomes" id="UP001501204"/>
    </source>
</evidence>
<evidence type="ECO:0000259" key="1">
    <source>
        <dbReference type="Pfam" id="PF00561"/>
    </source>
</evidence>
<name>A0ABP4W292_9MICC</name>
<dbReference type="InterPro" id="IPR000073">
    <property type="entry name" value="AB_hydrolase_1"/>
</dbReference>
<protein>
    <submittedName>
        <fullName evidence="2">Alpha/beta hydrolase</fullName>
    </submittedName>
</protein>
<dbReference type="GO" id="GO:0016787">
    <property type="term" value="F:hydrolase activity"/>
    <property type="evidence" value="ECO:0007669"/>
    <property type="project" value="UniProtKB-KW"/>
</dbReference>
<comment type="caution">
    <text evidence="2">The sequence shown here is derived from an EMBL/GenBank/DDBJ whole genome shotgun (WGS) entry which is preliminary data.</text>
</comment>
<dbReference type="Pfam" id="PF00561">
    <property type="entry name" value="Abhydrolase_1"/>
    <property type="match status" value="1"/>
</dbReference>
<organism evidence="2 3">
    <name type="scientific">Kocuria aegyptia</name>
    <dbReference type="NCBI Taxonomy" id="330943"/>
    <lineage>
        <taxon>Bacteria</taxon>
        <taxon>Bacillati</taxon>
        <taxon>Actinomycetota</taxon>
        <taxon>Actinomycetes</taxon>
        <taxon>Micrococcales</taxon>
        <taxon>Micrococcaceae</taxon>
        <taxon>Kocuria</taxon>
    </lineage>
</organism>
<dbReference type="Proteomes" id="UP001501204">
    <property type="component" value="Unassembled WGS sequence"/>
</dbReference>